<organism evidence="1 2">
    <name type="scientific">Halapricum desulfuricans</name>
    <dbReference type="NCBI Taxonomy" id="2841257"/>
    <lineage>
        <taxon>Archaea</taxon>
        <taxon>Methanobacteriati</taxon>
        <taxon>Methanobacteriota</taxon>
        <taxon>Stenosarchaea group</taxon>
        <taxon>Halobacteria</taxon>
        <taxon>Halobacteriales</taxon>
        <taxon>Haloarculaceae</taxon>
        <taxon>Halapricum</taxon>
    </lineage>
</organism>
<dbReference type="AlphaFoldDB" id="A0A897N6A7"/>
<protein>
    <submittedName>
        <fullName evidence="1">Uncharacterized protein</fullName>
    </submittedName>
</protein>
<evidence type="ECO:0000313" key="1">
    <source>
        <dbReference type="EMBL" id="QSG06575.1"/>
    </source>
</evidence>
<dbReference type="GeneID" id="68855810"/>
<reference evidence="1" key="1">
    <citation type="submission" date="2020-11" db="EMBL/GenBank/DDBJ databases">
        <title>Carbohydrate-dependent, anaerobic sulfur respiration: A novel catabolism in halophilic archaea.</title>
        <authorList>
            <person name="Sorokin D.Y."/>
            <person name="Messina E."/>
            <person name="Smedile F."/>
            <person name="La Cono V."/>
            <person name="Hallsworth J.E."/>
            <person name="Yakimov M.M."/>
        </authorList>
    </citation>
    <scope>NUCLEOTIDE SEQUENCE</scope>
    <source>
        <strain evidence="1">HSR12-1</strain>
    </source>
</reference>
<sequence>MTTVSGFDPETPVELYRPGSPRFVTVGDPIRDPVFVIRADTTGLDVDAEIDAADRGRDNLAPRLPALSATPELDAFEWSVSSVPPDSDGDVLSFAASTTAVPRYDAAHETAA</sequence>
<dbReference type="EMBL" id="CP064787">
    <property type="protein sequence ID" value="QSG06575.1"/>
    <property type="molecule type" value="Genomic_DNA"/>
</dbReference>
<proteinExistence type="predicted"/>
<gene>
    <name evidence="1" type="ORF">HSR121_2245</name>
</gene>
<dbReference type="Proteomes" id="UP000663525">
    <property type="component" value="Chromosome"/>
</dbReference>
<accession>A0A897N6A7</accession>
<name>A0A897N6A7_9EURY</name>
<dbReference type="RefSeq" id="WP_229113098.1">
    <property type="nucleotide sequence ID" value="NZ_CP064787.1"/>
</dbReference>
<evidence type="ECO:0000313" key="2">
    <source>
        <dbReference type="Proteomes" id="UP000663525"/>
    </source>
</evidence>